<dbReference type="InterPro" id="IPR049458">
    <property type="entry name" value="EpsG-like"/>
</dbReference>
<proteinExistence type="predicted"/>
<gene>
    <name evidence="2" type="ORF">LY28_02985</name>
</gene>
<protein>
    <submittedName>
        <fullName evidence="2">EpsG-like putative glucosyltransferase</fullName>
    </submittedName>
</protein>
<keyword evidence="1" id="KW-0472">Membrane</keyword>
<keyword evidence="2" id="KW-0808">Transferase</keyword>
<keyword evidence="3" id="KW-1185">Reference proteome</keyword>
<comment type="caution">
    <text evidence="2">The sequence shown here is derived from an EMBL/GenBank/DDBJ whole genome shotgun (WGS) entry which is preliminary data.</text>
</comment>
<sequence length="371" mass="43394">MWGMDIIMIIYIILMLTVLLCGTALNVNYTQKRKRNFLLLFFTIITALAMLRKYTVGIDTKHFCNGYKVISNLNWNSFDNINYEWGFTALCKLLNYISPEPQLLIIVSSLLIFPPVGMFIYKSSEDVVLSTYIFISLNIFSMNMNVMRQSIAVGIILLGLEYLKKNKYLFFIAFVLFASIFHQSAIICLIMIVYYRMNYKKRTLLYTLIACVIGFVGFKYIFKFAVNLFENYAGYIDSEFAVSNYFGTAFNLSICAIILVFGLIYYRTDGIYLLKKELNNQISYDFQAYSISACLFCLVVGLQMTILLRAKLYFTVFYISWLPNAIYMIDFKSIRILYKVLFVSFTMLYFIIIAVYRPEWYGVVPYEFSWQ</sequence>
<evidence type="ECO:0000313" key="3">
    <source>
        <dbReference type="Proteomes" id="UP000248132"/>
    </source>
</evidence>
<feature type="transmembrane region" description="Helical" evidence="1">
    <location>
        <begin position="336"/>
        <end position="356"/>
    </location>
</feature>
<evidence type="ECO:0000313" key="2">
    <source>
        <dbReference type="EMBL" id="PYG86557.1"/>
    </source>
</evidence>
<dbReference type="AlphaFoldDB" id="A0A318XUD9"/>
<dbReference type="GO" id="GO:0016740">
    <property type="term" value="F:transferase activity"/>
    <property type="evidence" value="ECO:0007669"/>
    <property type="project" value="UniProtKB-KW"/>
</dbReference>
<feature type="transmembrane region" description="Helical" evidence="1">
    <location>
        <begin position="6"/>
        <end position="25"/>
    </location>
</feature>
<feature type="transmembrane region" description="Helical" evidence="1">
    <location>
        <begin position="133"/>
        <end position="156"/>
    </location>
</feature>
<feature type="transmembrane region" description="Helical" evidence="1">
    <location>
        <begin position="242"/>
        <end position="266"/>
    </location>
</feature>
<evidence type="ECO:0000256" key="1">
    <source>
        <dbReference type="SAM" id="Phobius"/>
    </source>
</evidence>
<feature type="transmembrane region" description="Helical" evidence="1">
    <location>
        <begin position="103"/>
        <end position="121"/>
    </location>
</feature>
<dbReference type="EMBL" id="QKMR01000020">
    <property type="protein sequence ID" value="PYG86557.1"/>
    <property type="molecule type" value="Genomic_DNA"/>
</dbReference>
<accession>A0A318XUD9</accession>
<name>A0A318XUD9_9FIRM</name>
<feature type="transmembrane region" description="Helical" evidence="1">
    <location>
        <begin position="204"/>
        <end position="222"/>
    </location>
</feature>
<dbReference type="Pfam" id="PF14897">
    <property type="entry name" value="EpsG"/>
    <property type="match status" value="1"/>
</dbReference>
<feature type="transmembrane region" description="Helical" evidence="1">
    <location>
        <begin position="168"/>
        <end position="192"/>
    </location>
</feature>
<feature type="transmembrane region" description="Helical" evidence="1">
    <location>
        <begin position="312"/>
        <end position="329"/>
    </location>
</feature>
<keyword evidence="1" id="KW-1133">Transmembrane helix</keyword>
<reference evidence="2 3" key="1">
    <citation type="submission" date="2018-06" db="EMBL/GenBank/DDBJ databases">
        <title>Genomic Encyclopedia of Type Strains, Phase I: the one thousand microbial genomes (KMG-I) project.</title>
        <authorList>
            <person name="Kyrpides N."/>
        </authorList>
    </citation>
    <scope>NUCLEOTIDE SEQUENCE [LARGE SCALE GENOMIC DNA]</scope>
    <source>
        <strain evidence="2 3">DSM 19573</strain>
    </source>
</reference>
<feature type="transmembrane region" description="Helical" evidence="1">
    <location>
        <begin position="37"/>
        <end position="55"/>
    </location>
</feature>
<dbReference type="Proteomes" id="UP000248132">
    <property type="component" value="Unassembled WGS sequence"/>
</dbReference>
<keyword evidence="1" id="KW-0812">Transmembrane</keyword>
<organism evidence="2 3">
    <name type="scientific">Ruminiclostridium sufflavum DSM 19573</name>
    <dbReference type="NCBI Taxonomy" id="1121337"/>
    <lineage>
        <taxon>Bacteria</taxon>
        <taxon>Bacillati</taxon>
        <taxon>Bacillota</taxon>
        <taxon>Clostridia</taxon>
        <taxon>Eubacteriales</taxon>
        <taxon>Oscillospiraceae</taxon>
        <taxon>Ruminiclostridium</taxon>
    </lineage>
</organism>
<feature type="transmembrane region" description="Helical" evidence="1">
    <location>
        <begin position="286"/>
        <end position="306"/>
    </location>
</feature>